<dbReference type="InterPro" id="IPR057666">
    <property type="entry name" value="DrpA_SLOG"/>
</dbReference>
<dbReference type="InterPro" id="IPR003488">
    <property type="entry name" value="DprA"/>
</dbReference>
<evidence type="ECO:0000259" key="2">
    <source>
        <dbReference type="Pfam" id="PF02481"/>
    </source>
</evidence>
<dbReference type="AlphaFoldDB" id="A0A1I2KT68"/>
<evidence type="ECO:0000313" key="3">
    <source>
        <dbReference type="EMBL" id="SFF70272.1"/>
    </source>
</evidence>
<name>A0A1I2KT68_9BACI</name>
<dbReference type="GO" id="GO:0009294">
    <property type="term" value="P:DNA-mediated transformation"/>
    <property type="evidence" value="ECO:0007669"/>
    <property type="project" value="InterPro"/>
</dbReference>
<organism evidence="3 4">
    <name type="scientific">Halobacillus alkaliphilus</name>
    <dbReference type="NCBI Taxonomy" id="396056"/>
    <lineage>
        <taxon>Bacteria</taxon>
        <taxon>Bacillati</taxon>
        <taxon>Bacillota</taxon>
        <taxon>Bacilli</taxon>
        <taxon>Bacillales</taxon>
        <taxon>Bacillaceae</taxon>
        <taxon>Halobacillus</taxon>
    </lineage>
</organism>
<comment type="similarity">
    <text evidence="1">Belongs to the DprA/Smf family.</text>
</comment>
<dbReference type="OrthoDB" id="9785707at2"/>
<gene>
    <name evidence="3" type="ORF">SAMN05216353_10637</name>
</gene>
<evidence type="ECO:0000256" key="1">
    <source>
        <dbReference type="ARBA" id="ARBA00006525"/>
    </source>
</evidence>
<dbReference type="EMBL" id="FOOG01000006">
    <property type="protein sequence ID" value="SFF70272.1"/>
    <property type="molecule type" value="Genomic_DNA"/>
</dbReference>
<proteinExistence type="inferred from homology"/>
<dbReference type="Pfam" id="PF02481">
    <property type="entry name" value="DNA_processg_A"/>
    <property type="match status" value="1"/>
</dbReference>
<evidence type="ECO:0000313" key="4">
    <source>
        <dbReference type="Proteomes" id="UP000198897"/>
    </source>
</evidence>
<sequence length="292" mass="32807">MQSVKENLICLHHAPQVTRPLLRKMFQIDPQLQFPFTSTPEQISRLLSIPLPRATSILHHIHDTNIMRKLDNHLQKYKCVTFMDDLYPPLLKAIPDSPFVLYMTGNTQLLTNSLALSVVGTRTPSSYSLPAMKSILIPLIHFGFTLVSGMAKGIDQYAHHLANRNNGTTIAVLGSGFDHIYPTNDIALYQYLSEKQLVISEYPPDRKAEKYHFPERNRIISGLTGATFVVEARLRSGSLITVDQALEQGRDVYAMPGLAGKATSEGCHKMINQGAKLVHSYKDILEDWLEKI</sequence>
<dbReference type="NCBIfam" id="TIGR00732">
    <property type="entry name" value="dprA"/>
    <property type="match status" value="1"/>
</dbReference>
<feature type="domain" description="Smf/DprA SLOG" evidence="2">
    <location>
        <begin position="79"/>
        <end position="287"/>
    </location>
</feature>
<dbReference type="SUPFAM" id="SSF102405">
    <property type="entry name" value="MCP/YpsA-like"/>
    <property type="match status" value="1"/>
</dbReference>
<dbReference type="PANTHER" id="PTHR43022:SF1">
    <property type="entry name" value="PROTEIN SMF"/>
    <property type="match status" value="1"/>
</dbReference>
<accession>A0A1I2KT68</accession>
<reference evidence="4" key="1">
    <citation type="submission" date="2016-10" db="EMBL/GenBank/DDBJ databases">
        <authorList>
            <person name="Varghese N."/>
            <person name="Submissions S."/>
        </authorList>
    </citation>
    <scope>NUCLEOTIDE SEQUENCE [LARGE SCALE GENOMIC DNA]</scope>
    <source>
        <strain evidence="4">FP5</strain>
    </source>
</reference>
<dbReference type="Gene3D" id="3.40.50.450">
    <property type="match status" value="1"/>
</dbReference>
<dbReference type="PANTHER" id="PTHR43022">
    <property type="entry name" value="PROTEIN SMF"/>
    <property type="match status" value="1"/>
</dbReference>
<dbReference type="Proteomes" id="UP000198897">
    <property type="component" value="Unassembled WGS sequence"/>
</dbReference>
<dbReference type="RefSeq" id="WP_089750878.1">
    <property type="nucleotide sequence ID" value="NZ_FOOG01000006.1"/>
</dbReference>
<keyword evidence="4" id="KW-1185">Reference proteome</keyword>
<protein>
    <submittedName>
        <fullName evidence="3">DNA processing protein</fullName>
    </submittedName>
</protein>